<name>A0A0X8JJP1_9BACT</name>
<keyword evidence="1" id="KW-0812">Transmembrane</keyword>
<evidence type="ECO:0000313" key="2">
    <source>
        <dbReference type="EMBL" id="AMD89832.1"/>
    </source>
</evidence>
<proteinExistence type="predicted"/>
<evidence type="ECO:0000256" key="1">
    <source>
        <dbReference type="SAM" id="Phobius"/>
    </source>
</evidence>
<gene>
    <name evidence="2" type="ORF">AXF13_06735</name>
</gene>
<keyword evidence="1" id="KW-0472">Membrane</keyword>
<accession>A0A0X8JJP1</accession>
<dbReference type="KEGG" id="dfi:AXF13_06735"/>
<keyword evidence="3" id="KW-1185">Reference proteome</keyword>
<dbReference type="EMBL" id="CP014229">
    <property type="protein sequence ID" value="AMD89832.1"/>
    <property type="molecule type" value="Genomic_DNA"/>
</dbReference>
<evidence type="ECO:0000313" key="3">
    <source>
        <dbReference type="Proteomes" id="UP000069241"/>
    </source>
</evidence>
<dbReference type="RefSeq" id="WP_062252146.1">
    <property type="nucleotide sequence ID" value="NZ_CP014229.1"/>
</dbReference>
<reference evidence="3" key="1">
    <citation type="submission" date="2016-02" db="EMBL/GenBank/DDBJ databases">
        <authorList>
            <person name="Holder M.E."/>
            <person name="Ajami N.J."/>
            <person name="Petrosino J.F."/>
        </authorList>
    </citation>
    <scope>NUCLEOTIDE SEQUENCE [LARGE SCALE GENOMIC DNA]</scope>
    <source>
        <strain evidence="3">CCUG 45958</strain>
    </source>
</reference>
<keyword evidence="1" id="KW-1133">Transmembrane helix</keyword>
<feature type="transmembrane region" description="Helical" evidence="1">
    <location>
        <begin position="12"/>
        <end position="30"/>
    </location>
</feature>
<dbReference type="Proteomes" id="UP000069241">
    <property type="component" value="Chromosome"/>
</dbReference>
<evidence type="ECO:0008006" key="4">
    <source>
        <dbReference type="Google" id="ProtNLM"/>
    </source>
</evidence>
<protein>
    <recommendedName>
        <fullName evidence="4">DUF2730 family protein</fullName>
    </recommendedName>
</protein>
<organism evidence="2 3">
    <name type="scientific">Desulfovibrio fairfieldensis</name>
    <dbReference type="NCBI Taxonomy" id="44742"/>
    <lineage>
        <taxon>Bacteria</taxon>
        <taxon>Pseudomonadati</taxon>
        <taxon>Thermodesulfobacteriota</taxon>
        <taxon>Desulfovibrionia</taxon>
        <taxon>Desulfovibrionales</taxon>
        <taxon>Desulfovibrionaceae</taxon>
        <taxon>Desulfovibrio</taxon>
    </lineage>
</organism>
<dbReference type="STRING" id="44742.AXF13_06735"/>
<dbReference type="AlphaFoldDB" id="A0A0X8JJP1"/>
<sequence length="127" mass="15030">MDAPMEYVRAFGWFGAIGVNLLFGWIAWSLRKKFVTREDCVLHRKEDALARERFSELMAAHENSMRELTLKLKAVPDQDRLHSIDLKLVRIEGEQSRLAEELRGMRDILERVENQTTLLMRDRMERK</sequence>